<reference evidence="2" key="1">
    <citation type="journal article" date="2019" name="Int. J. Syst. Evol. Microbiol.">
        <title>The Global Catalogue of Microorganisms (GCM) 10K type strain sequencing project: providing services to taxonomists for standard genome sequencing and annotation.</title>
        <authorList>
            <consortium name="The Broad Institute Genomics Platform"/>
            <consortium name="The Broad Institute Genome Sequencing Center for Infectious Disease"/>
            <person name="Wu L."/>
            <person name="Ma J."/>
        </authorList>
    </citation>
    <scope>NUCLEOTIDE SEQUENCE [LARGE SCALE GENOMIC DNA]</scope>
    <source>
        <strain evidence="2">CCM 9110</strain>
    </source>
</reference>
<organism evidence="1 2">
    <name type="scientific">Lacticaseibacillus suilingensis</name>
    <dbReference type="NCBI Taxonomy" id="2799577"/>
    <lineage>
        <taxon>Bacteria</taxon>
        <taxon>Bacillati</taxon>
        <taxon>Bacillota</taxon>
        <taxon>Bacilli</taxon>
        <taxon>Lactobacillales</taxon>
        <taxon>Lactobacillaceae</taxon>
        <taxon>Lacticaseibacillus</taxon>
    </lineage>
</organism>
<protein>
    <submittedName>
        <fullName evidence="1">Uncharacterized protein</fullName>
    </submittedName>
</protein>
<dbReference type="EMBL" id="JBHTOA010000018">
    <property type="protein sequence ID" value="MFD1398428.1"/>
    <property type="molecule type" value="Genomic_DNA"/>
</dbReference>
<sequence length="206" mass="22465">MHLFTIAVAPTITVPAAATWPISQAPTDWTQIAATVGLAGPAGIPAFKTAADWAVIEQAATAYEQTQLTPWLARLLEAADANQLATTWDFGDAKDPLPRPLVTQYFMQNGVLKAASITTAWLQQRPLIAQLAQEFTRLFEAGADVTAVLPTYRHYEGMTMRELAWQMSIDIEDLELPEALATNDQAALKAGAVKFTQRYPGFAFTI</sequence>
<accession>A0ABW4BEW5</accession>
<dbReference type="RefSeq" id="WP_204118803.1">
    <property type="nucleotide sequence ID" value="NZ_BOLV01000008.1"/>
</dbReference>
<evidence type="ECO:0000313" key="1">
    <source>
        <dbReference type="EMBL" id="MFD1398428.1"/>
    </source>
</evidence>
<comment type="caution">
    <text evidence="1">The sequence shown here is derived from an EMBL/GenBank/DDBJ whole genome shotgun (WGS) entry which is preliminary data.</text>
</comment>
<dbReference type="Proteomes" id="UP001597199">
    <property type="component" value="Unassembled WGS sequence"/>
</dbReference>
<gene>
    <name evidence="1" type="ORF">ACFQ41_03825</name>
</gene>
<proteinExistence type="predicted"/>
<evidence type="ECO:0000313" key="2">
    <source>
        <dbReference type="Proteomes" id="UP001597199"/>
    </source>
</evidence>
<name>A0ABW4BEW5_9LACO</name>
<keyword evidence="2" id="KW-1185">Reference proteome</keyword>